<sequence length="62" mass="7184">MGLLSHDILSVCLVQKLLACRPVFQLDFSSGFNLKQKINVKRTIIYTIYIRGITTRNLKSWK</sequence>
<accession>K3YKP3</accession>
<dbReference type="EMBL" id="AGNK02003489">
    <property type="status" value="NOT_ANNOTATED_CDS"/>
    <property type="molecule type" value="Genomic_DNA"/>
</dbReference>
<keyword evidence="2" id="KW-1185">Reference proteome</keyword>
<reference evidence="2" key="1">
    <citation type="journal article" date="2012" name="Nat. Biotechnol.">
        <title>Reference genome sequence of the model plant Setaria.</title>
        <authorList>
            <person name="Bennetzen J.L."/>
            <person name="Schmutz J."/>
            <person name="Wang H."/>
            <person name="Percifield R."/>
            <person name="Hawkins J."/>
            <person name="Pontaroli A.C."/>
            <person name="Estep M."/>
            <person name="Feng L."/>
            <person name="Vaughn J.N."/>
            <person name="Grimwood J."/>
            <person name="Jenkins J."/>
            <person name="Barry K."/>
            <person name="Lindquist E."/>
            <person name="Hellsten U."/>
            <person name="Deshpande S."/>
            <person name="Wang X."/>
            <person name="Wu X."/>
            <person name="Mitros T."/>
            <person name="Triplett J."/>
            <person name="Yang X."/>
            <person name="Ye C.Y."/>
            <person name="Mauro-Herrera M."/>
            <person name="Wang L."/>
            <person name="Li P."/>
            <person name="Sharma M."/>
            <person name="Sharma R."/>
            <person name="Ronald P.C."/>
            <person name="Panaud O."/>
            <person name="Kellogg E.A."/>
            <person name="Brutnell T.P."/>
            <person name="Doust A.N."/>
            <person name="Tuskan G.A."/>
            <person name="Rokhsar D."/>
            <person name="Devos K.M."/>
        </authorList>
    </citation>
    <scope>NUCLEOTIDE SEQUENCE [LARGE SCALE GENOMIC DNA]</scope>
    <source>
        <strain evidence="2">cv. Yugu1</strain>
    </source>
</reference>
<dbReference type="InParanoid" id="K3YKP3"/>
<organism evidence="1 2">
    <name type="scientific">Setaria italica</name>
    <name type="common">Foxtail millet</name>
    <name type="synonym">Panicum italicum</name>
    <dbReference type="NCBI Taxonomy" id="4555"/>
    <lineage>
        <taxon>Eukaryota</taxon>
        <taxon>Viridiplantae</taxon>
        <taxon>Streptophyta</taxon>
        <taxon>Embryophyta</taxon>
        <taxon>Tracheophyta</taxon>
        <taxon>Spermatophyta</taxon>
        <taxon>Magnoliopsida</taxon>
        <taxon>Liliopsida</taxon>
        <taxon>Poales</taxon>
        <taxon>Poaceae</taxon>
        <taxon>PACMAD clade</taxon>
        <taxon>Panicoideae</taxon>
        <taxon>Panicodae</taxon>
        <taxon>Paniceae</taxon>
        <taxon>Cenchrinae</taxon>
        <taxon>Setaria</taxon>
    </lineage>
</organism>
<evidence type="ECO:0000313" key="1">
    <source>
        <dbReference type="EnsemblPlants" id="KQL00283"/>
    </source>
</evidence>
<name>K3YKP3_SETIT</name>
<dbReference type="AlphaFoldDB" id="K3YKP3"/>
<dbReference type="HOGENOM" id="CLU_2908381_0_0_1"/>
<dbReference type="Gramene" id="KQL00283">
    <property type="protein sequence ID" value="KQL00283"/>
    <property type="gene ID" value="SETIT_014812mg"/>
</dbReference>
<evidence type="ECO:0000313" key="2">
    <source>
        <dbReference type="Proteomes" id="UP000004995"/>
    </source>
</evidence>
<proteinExistence type="predicted"/>
<dbReference type="Proteomes" id="UP000004995">
    <property type="component" value="Unassembled WGS sequence"/>
</dbReference>
<dbReference type="EnsemblPlants" id="KQL00283">
    <property type="protein sequence ID" value="KQL00283"/>
    <property type="gene ID" value="SETIT_014812mg"/>
</dbReference>
<reference evidence="1" key="2">
    <citation type="submission" date="2018-08" db="UniProtKB">
        <authorList>
            <consortium name="EnsemblPlants"/>
        </authorList>
    </citation>
    <scope>IDENTIFICATION</scope>
    <source>
        <strain evidence="1">Yugu1</strain>
    </source>
</reference>
<protein>
    <submittedName>
        <fullName evidence="1">Uncharacterized protein</fullName>
    </submittedName>
</protein>